<keyword evidence="2" id="KW-0238">DNA-binding</keyword>
<dbReference type="SUPFAM" id="SSF51215">
    <property type="entry name" value="Regulatory protein AraC"/>
    <property type="match status" value="1"/>
</dbReference>
<evidence type="ECO:0000256" key="1">
    <source>
        <dbReference type="ARBA" id="ARBA00023015"/>
    </source>
</evidence>
<dbReference type="Pfam" id="PF12833">
    <property type="entry name" value="HTH_18"/>
    <property type="match status" value="1"/>
</dbReference>
<dbReference type="STRING" id="1797110.A3841_11110"/>
<comment type="caution">
    <text evidence="5">The sequence shown here is derived from an EMBL/GenBank/DDBJ whole genome shotgun (WGS) entry which is preliminary data.</text>
</comment>
<evidence type="ECO:0000259" key="4">
    <source>
        <dbReference type="PROSITE" id="PS01124"/>
    </source>
</evidence>
<dbReference type="AlphaFoldDB" id="A0A1Q5PHH1"/>
<dbReference type="Pfam" id="PF02311">
    <property type="entry name" value="AraC_binding"/>
    <property type="match status" value="1"/>
</dbReference>
<evidence type="ECO:0000256" key="3">
    <source>
        <dbReference type="ARBA" id="ARBA00023163"/>
    </source>
</evidence>
<evidence type="ECO:0000313" key="5">
    <source>
        <dbReference type="EMBL" id="OKL41582.1"/>
    </source>
</evidence>
<dbReference type="PANTHER" id="PTHR43280:SF32">
    <property type="entry name" value="TRANSCRIPTIONAL REGULATORY PROTEIN"/>
    <property type="match status" value="1"/>
</dbReference>
<dbReference type="PROSITE" id="PS01124">
    <property type="entry name" value="HTH_ARAC_FAMILY_2"/>
    <property type="match status" value="1"/>
</dbReference>
<accession>A0A1Q5PHH1</accession>
<protein>
    <recommendedName>
        <fullName evidence="4">HTH araC/xylS-type domain-containing protein</fullName>
    </recommendedName>
</protein>
<proteinExistence type="predicted"/>
<dbReference type="InterPro" id="IPR003313">
    <property type="entry name" value="AraC-bd"/>
</dbReference>
<dbReference type="PRINTS" id="PR00032">
    <property type="entry name" value="HTHARAC"/>
</dbReference>
<dbReference type="GO" id="GO:0003700">
    <property type="term" value="F:DNA-binding transcription factor activity"/>
    <property type="evidence" value="ECO:0007669"/>
    <property type="project" value="InterPro"/>
</dbReference>
<evidence type="ECO:0000256" key="2">
    <source>
        <dbReference type="ARBA" id="ARBA00023125"/>
    </source>
</evidence>
<dbReference type="SUPFAM" id="SSF46689">
    <property type="entry name" value="Homeodomain-like"/>
    <property type="match status" value="1"/>
</dbReference>
<dbReference type="RefSeq" id="WP_073850991.1">
    <property type="nucleotide sequence ID" value="NZ_LVWA01000003.1"/>
</dbReference>
<dbReference type="Gene3D" id="1.10.10.60">
    <property type="entry name" value="Homeodomain-like"/>
    <property type="match status" value="1"/>
</dbReference>
<dbReference type="InterPro" id="IPR009057">
    <property type="entry name" value="Homeodomain-like_sf"/>
</dbReference>
<dbReference type="PANTHER" id="PTHR43280">
    <property type="entry name" value="ARAC-FAMILY TRANSCRIPTIONAL REGULATOR"/>
    <property type="match status" value="1"/>
</dbReference>
<dbReference type="InterPro" id="IPR037923">
    <property type="entry name" value="HTH-like"/>
</dbReference>
<dbReference type="EMBL" id="LVWA01000003">
    <property type="protein sequence ID" value="OKL41582.1"/>
    <property type="molecule type" value="Genomic_DNA"/>
</dbReference>
<organism evidence="5 6">
    <name type="scientific">Pontibacter flavimaris</name>
    <dbReference type="NCBI Taxonomy" id="1797110"/>
    <lineage>
        <taxon>Bacteria</taxon>
        <taxon>Pseudomonadati</taxon>
        <taxon>Bacteroidota</taxon>
        <taxon>Cytophagia</taxon>
        <taxon>Cytophagales</taxon>
        <taxon>Hymenobacteraceae</taxon>
        <taxon>Pontibacter</taxon>
    </lineage>
</organism>
<dbReference type="InterPro" id="IPR018060">
    <property type="entry name" value="HTH_AraC"/>
</dbReference>
<dbReference type="GO" id="GO:0043565">
    <property type="term" value="F:sequence-specific DNA binding"/>
    <property type="evidence" value="ECO:0007669"/>
    <property type="project" value="InterPro"/>
</dbReference>
<dbReference type="Proteomes" id="UP000186551">
    <property type="component" value="Unassembled WGS sequence"/>
</dbReference>
<keyword evidence="3" id="KW-0804">Transcription</keyword>
<keyword evidence="1" id="KW-0805">Transcription regulation</keyword>
<dbReference type="InterPro" id="IPR020449">
    <property type="entry name" value="Tscrpt_reg_AraC-type_HTH"/>
</dbReference>
<feature type="domain" description="HTH araC/xylS-type" evidence="4">
    <location>
        <begin position="183"/>
        <end position="281"/>
    </location>
</feature>
<keyword evidence="6" id="KW-1185">Reference proteome</keyword>
<dbReference type="OrthoDB" id="9793451at2"/>
<dbReference type="SMART" id="SM00342">
    <property type="entry name" value="HTH_ARAC"/>
    <property type="match status" value="1"/>
</dbReference>
<name>A0A1Q5PHH1_9BACT</name>
<evidence type="ECO:0000313" key="6">
    <source>
        <dbReference type="Proteomes" id="UP000186551"/>
    </source>
</evidence>
<sequence>MKKPNPEPLPIQELLQTQQLAVLPLQDFASELSAVPHRHNAYQLIYVQETKGGDNLIDFRRYEMLAGRVFFLGPGQAHQREARQEQGRIVAFRESLLQATGLTAHEVLVLFGSAYQHPYLDLPYELQQTFEQLVQLLEQELEELVPDYTILSRLLYTLLRYLLRESHQQIARFTPARYSERIFQLSSLVELHFQEHLPVSYYAGAMGITSKHLNTICRGCLGMTVADMLHNRLLIESKRLLYFSTLSVKEIAYKLGFEDASYFVRFFRRLAGSTPMQLRRELSGSKSTIDETDSTVT</sequence>
<gene>
    <name evidence="5" type="ORF">A3841_11110</name>
</gene>
<reference evidence="5 6" key="1">
    <citation type="submission" date="2016-03" db="EMBL/GenBank/DDBJ databases">
        <title>Genome sequence of Pontibacter sp. nov., of the family cytophagaceae, isolated from marine sediment of the Yellow Sea, China.</title>
        <authorList>
            <person name="Zhang G."/>
            <person name="Zhang R."/>
        </authorList>
    </citation>
    <scope>NUCLEOTIDE SEQUENCE [LARGE SCALE GENOMIC DNA]</scope>
    <source>
        <strain evidence="5 6">S10-8</strain>
    </source>
</reference>